<proteinExistence type="predicted"/>
<comment type="caution">
    <text evidence="1">The sequence shown here is derived from an EMBL/GenBank/DDBJ whole genome shotgun (WGS) entry which is preliminary data.</text>
</comment>
<accession>A0A0J6WIF4</accession>
<sequence length="49" mass="5279">MAPYTDPPDEVCTTLRTPASRAASARRTVPTTLTLESNTGSVTERLTEI</sequence>
<protein>
    <submittedName>
        <fullName evidence="1">Uncharacterized protein</fullName>
    </submittedName>
</protein>
<organism evidence="1 2">
    <name type="scientific">Mycolicibacterium obuense</name>
    <dbReference type="NCBI Taxonomy" id="1807"/>
    <lineage>
        <taxon>Bacteria</taxon>
        <taxon>Bacillati</taxon>
        <taxon>Actinomycetota</taxon>
        <taxon>Actinomycetes</taxon>
        <taxon>Mycobacteriales</taxon>
        <taxon>Mycobacteriaceae</taxon>
        <taxon>Mycolicibacterium</taxon>
    </lineage>
</organism>
<evidence type="ECO:0000313" key="1">
    <source>
        <dbReference type="EMBL" id="KMO81823.1"/>
    </source>
</evidence>
<gene>
    <name evidence="1" type="ORF">MOBUDSM44075_00390</name>
</gene>
<name>A0A0J6WIF4_9MYCO</name>
<dbReference type="EMBL" id="JYNU01000002">
    <property type="protein sequence ID" value="KMO81823.1"/>
    <property type="molecule type" value="Genomic_DNA"/>
</dbReference>
<evidence type="ECO:0000313" key="2">
    <source>
        <dbReference type="Proteomes" id="UP000036313"/>
    </source>
</evidence>
<reference evidence="1 2" key="1">
    <citation type="journal article" date="2015" name="Genome Biol. Evol.">
        <title>Characterization of Three Mycobacterium spp. with Potential Use in Bioremediation by Genome Sequencing and Comparative Genomics.</title>
        <authorList>
            <person name="Das S."/>
            <person name="Pettersson B.M."/>
            <person name="Behra P.R."/>
            <person name="Ramesh M."/>
            <person name="Dasgupta S."/>
            <person name="Bhattacharya A."/>
            <person name="Kirsebom L.A."/>
        </authorList>
    </citation>
    <scope>NUCLEOTIDE SEQUENCE [LARGE SCALE GENOMIC DNA]</scope>
    <source>
        <strain evidence="1 2">DSM 44075</strain>
    </source>
</reference>
<dbReference type="PATRIC" id="fig|1807.14.peg.400"/>
<dbReference type="AlphaFoldDB" id="A0A0J6WIF4"/>
<dbReference type="Proteomes" id="UP000036313">
    <property type="component" value="Unassembled WGS sequence"/>
</dbReference>